<feature type="non-terminal residue" evidence="1">
    <location>
        <position position="1"/>
    </location>
</feature>
<sequence>PKCLAPRTGHRAAKDPCRGSLCTGMSAPRTPHRNGVPARRAAGRASVAVQCFMR</sequence>
<dbReference type="EMBL" id="JACEIK010005322">
    <property type="protein sequence ID" value="MCE0481224.1"/>
    <property type="molecule type" value="Genomic_DNA"/>
</dbReference>
<proteinExistence type="predicted"/>
<name>A0ABS8VKB8_DATST</name>
<protein>
    <submittedName>
        <fullName evidence="1">Uncharacterized protein</fullName>
    </submittedName>
</protein>
<dbReference type="Proteomes" id="UP000823775">
    <property type="component" value="Unassembled WGS sequence"/>
</dbReference>
<organism evidence="1 2">
    <name type="scientific">Datura stramonium</name>
    <name type="common">Jimsonweed</name>
    <name type="synonym">Common thornapple</name>
    <dbReference type="NCBI Taxonomy" id="4076"/>
    <lineage>
        <taxon>Eukaryota</taxon>
        <taxon>Viridiplantae</taxon>
        <taxon>Streptophyta</taxon>
        <taxon>Embryophyta</taxon>
        <taxon>Tracheophyta</taxon>
        <taxon>Spermatophyta</taxon>
        <taxon>Magnoliopsida</taxon>
        <taxon>eudicotyledons</taxon>
        <taxon>Gunneridae</taxon>
        <taxon>Pentapetalae</taxon>
        <taxon>asterids</taxon>
        <taxon>lamiids</taxon>
        <taxon>Solanales</taxon>
        <taxon>Solanaceae</taxon>
        <taxon>Solanoideae</taxon>
        <taxon>Datureae</taxon>
        <taxon>Datura</taxon>
    </lineage>
</organism>
<comment type="caution">
    <text evidence="1">The sequence shown here is derived from an EMBL/GenBank/DDBJ whole genome shotgun (WGS) entry which is preliminary data.</text>
</comment>
<accession>A0ABS8VKB8</accession>
<evidence type="ECO:0000313" key="2">
    <source>
        <dbReference type="Proteomes" id="UP000823775"/>
    </source>
</evidence>
<evidence type="ECO:0000313" key="1">
    <source>
        <dbReference type="EMBL" id="MCE0481224.1"/>
    </source>
</evidence>
<keyword evidence="2" id="KW-1185">Reference proteome</keyword>
<gene>
    <name evidence="1" type="ORF">HAX54_038801</name>
</gene>
<reference evidence="1 2" key="1">
    <citation type="journal article" date="2021" name="BMC Genomics">
        <title>Datura genome reveals duplications of psychoactive alkaloid biosynthetic genes and high mutation rate following tissue culture.</title>
        <authorList>
            <person name="Rajewski A."/>
            <person name="Carter-House D."/>
            <person name="Stajich J."/>
            <person name="Litt A."/>
        </authorList>
    </citation>
    <scope>NUCLEOTIDE SEQUENCE [LARGE SCALE GENOMIC DNA]</scope>
    <source>
        <strain evidence="1">AR-01</strain>
    </source>
</reference>